<name>Q3J9D1_NITOC</name>
<organism evidence="1 2">
    <name type="scientific">Nitrosococcus oceani (strain ATCC 19707 / BCRC 17464 / JCM 30415 / NCIMB 11848 / C-107)</name>
    <dbReference type="NCBI Taxonomy" id="323261"/>
    <lineage>
        <taxon>Bacteria</taxon>
        <taxon>Pseudomonadati</taxon>
        <taxon>Pseudomonadota</taxon>
        <taxon>Gammaproteobacteria</taxon>
        <taxon>Chromatiales</taxon>
        <taxon>Chromatiaceae</taxon>
        <taxon>Nitrosococcus</taxon>
    </lineage>
</organism>
<reference evidence="2" key="1">
    <citation type="journal article" date="2006" name="Appl. Environ. Microbiol.">
        <title>Complete genome sequence of the marine, chemolithoautotrophic, ammonia-oxidizing bacterium Nitrosococcus oceani ATCC 19707.</title>
        <authorList>
            <person name="Klotz M.G."/>
            <person name="Arp D.J."/>
            <person name="Chain P.S.G."/>
            <person name="El-Sheikh A.F."/>
            <person name="Hauser L.J."/>
            <person name="Hommes N.G."/>
            <person name="Larimer F.W."/>
            <person name="Malfatti S.A."/>
            <person name="Norton J.M."/>
            <person name="Poret-Peterson A.T."/>
            <person name="Vergez L.M."/>
            <person name="Ward B.B."/>
        </authorList>
    </citation>
    <scope>NUCLEOTIDE SEQUENCE [LARGE SCALE GENOMIC DNA]</scope>
    <source>
        <strain evidence="2">ATCC 19707 / BCRC 17464 / NCIMB 11848 / C-107</strain>
    </source>
</reference>
<evidence type="ECO:0000313" key="2">
    <source>
        <dbReference type="Proteomes" id="UP000006838"/>
    </source>
</evidence>
<protein>
    <submittedName>
        <fullName evidence="1">Uncharacterized protein</fullName>
    </submittedName>
</protein>
<dbReference type="EMBL" id="CP000127">
    <property type="protein sequence ID" value="ABA58565.1"/>
    <property type="molecule type" value="Genomic_DNA"/>
</dbReference>
<sequence length="294" mass="32975">MVLQSLLSLVNSRAHDIWTLMEGGQANVVLFDVDTEAGRVAWNANQGLARKSIRVWCSRRGPTEAVKYYLKKPYRYRYLVDLLAVAGKSQTETGEVAFSSTAIESKPWKRLAGPSFEPAEHFLGLLLSAIEEKQPVRFQYQDSAPLYVEPAGWKYFYPDSERTLRRLCGSVSSCIQVEAITKNLLAQQIAQDELKSRSLQGLIWLAAFEGSVGRPLPGWREESLFKLKQWPNLGILQHDLDEIRLAAFMTKQAATLVSILSHTGVAKQKAVSFINACYAVGLLEKNKKLQAFHS</sequence>
<dbReference type="AlphaFoldDB" id="Q3J9D1"/>
<dbReference type="HOGENOM" id="CLU_1015011_0_0_6"/>
<dbReference type="InParanoid" id="Q3J9D1"/>
<evidence type="ECO:0000313" key="1">
    <source>
        <dbReference type="EMBL" id="ABA58565.1"/>
    </source>
</evidence>
<dbReference type="eggNOG" id="ENOG502ZATE">
    <property type="taxonomic scope" value="Bacteria"/>
</dbReference>
<gene>
    <name evidence="1" type="ordered locus">Noc_2105</name>
</gene>
<dbReference type="STRING" id="323261.Noc_2105"/>
<proteinExistence type="predicted"/>
<accession>Q3J9D1</accession>
<dbReference type="Proteomes" id="UP000006838">
    <property type="component" value="Chromosome"/>
</dbReference>
<dbReference type="KEGG" id="noc:Noc_2105"/>
<keyword evidence="2" id="KW-1185">Reference proteome</keyword>